<sequence length="258" mass="28147">MPIDWTEVQKALSPIKDYETLCRQFHESFAYPFVRQAYDFPTAELSGYTRRILGGDPRQRYADYADWLVDAIAKLEQAGVKSILDLFARADGRDALEAFCGQSGLGATTIAHVLKYLAYWIVPKRKLLAQLVRDQAAVLSAVGILNGLGVRSNLDLLQQGIPPAGRRALAATSGLPEAVILDLVNRADLSRLPWASKATISNIVGAGYGSLEKLANATPEQLGADFFAYGKAIGKDLRFGNEIENSQRIAKIIPAVLQ</sequence>
<reference evidence="2" key="1">
    <citation type="submission" date="2015-07" db="EMBL/GenBank/DDBJ databases">
        <title>Draft Genome Sequences of Anaerolinea thermolimosa IMO-1, Bellilinea caldifistulae GOMI-1, Leptolinea tardivitalis YMTK-2, Levilinea saccharolytica KIBI-1,Longilinea arvoryzae KOME-1, Previously Described as Members of the Anaerolineaceae (Chloroflexi).</title>
        <authorList>
            <person name="Sekiguchi Y."/>
            <person name="Ohashi A."/>
            <person name="Matsuura N."/>
            <person name="Tourlousse M.D."/>
        </authorList>
    </citation>
    <scope>NUCLEOTIDE SEQUENCE [LARGE SCALE GENOMIC DNA]</scope>
    <source>
        <strain evidence="2">KOME-1</strain>
    </source>
</reference>
<dbReference type="InterPro" id="IPR025567">
    <property type="entry name" value="DUF4332"/>
</dbReference>
<dbReference type="STRING" id="360412.LARV_00365"/>
<accession>A0A0S7BFZ2</accession>
<dbReference type="Proteomes" id="UP000055060">
    <property type="component" value="Unassembled WGS sequence"/>
</dbReference>
<evidence type="ECO:0000313" key="2">
    <source>
        <dbReference type="EMBL" id="GAP12629.1"/>
    </source>
</evidence>
<gene>
    <name evidence="2" type="ORF">LARV_00365</name>
</gene>
<dbReference type="AlphaFoldDB" id="A0A0S7BFZ2"/>
<dbReference type="EMBL" id="DF967972">
    <property type="protein sequence ID" value="GAP12629.1"/>
    <property type="molecule type" value="Genomic_DNA"/>
</dbReference>
<feature type="domain" description="DUF4332" evidence="1">
    <location>
        <begin position="145"/>
        <end position="223"/>
    </location>
</feature>
<proteinExistence type="predicted"/>
<keyword evidence="3" id="KW-1185">Reference proteome</keyword>
<name>A0A0S7BFZ2_9CHLR</name>
<dbReference type="RefSeq" id="WP_075072039.1">
    <property type="nucleotide sequence ID" value="NZ_DF967972.1"/>
</dbReference>
<dbReference type="Pfam" id="PF14229">
    <property type="entry name" value="DUF4332"/>
    <property type="match status" value="1"/>
</dbReference>
<organism evidence="2">
    <name type="scientific">Longilinea arvoryzae</name>
    <dbReference type="NCBI Taxonomy" id="360412"/>
    <lineage>
        <taxon>Bacteria</taxon>
        <taxon>Bacillati</taxon>
        <taxon>Chloroflexota</taxon>
        <taxon>Anaerolineae</taxon>
        <taxon>Anaerolineales</taxon>
        <taxon>Anaerolineaceae</taxon>
        <taxon>Longilinea</taxon>
    </lineage>
</organism>
<evidence type="ECO:0000259" key="1">
    <source>
        <dbReference type="Pfam" id="PF14229"/>
    </source>
</evidence>
<evidence type="ECO:0000313" key="3">
    <source>
        <dbReference type="Proteomes" id="UP000055060"/>
    </source>
</evidence>
<protein>
    <recommendedName>
        <fullName evidence="1">DUF4332 domain-containing protein</fullName>
    </recommendedName>
</protein>